<feature type="repeat" description="ANK" evidence="3">
    <location>
        <begin position="1183"/>
        <end position="1215"/>
    </location>
</feature>
<dbReference type="InterPro" id="IPR027417">
    <property type="entry name" value="P-loop_NTPase"/>
</dbReference>
<dbReference type="Gene3D" id="3.40.50.300">
    <property type="entry name" value="P-loop containing nucleotide triphosphate hydrolases"/>
    <property type="match status" value="1"/>
</dbReference>
<feature type="repeat" description="ANK" evidence="3">
    <location>
        <begin position="1728"/>
        <end position="1760"/>
    </location>
</feature>
<dbReference type="PANTHER" id="PTHR24123:SF33">
    <property type="entry name" value="PROTEIN HOS4"/>
    <property type="match status" value="1"/>
</dbReference>
<evidence type="ECO:0000313" key="5">
    <source>
        <dbReference type="EMBL" id="PLN83593.1"/>
    </source>
</evidence>
<evidence type="ECO:0000256" key="3">
    <source>
        <dbReference type="PROSITE-ProRule" id="PRU00023"/>
    </source>
</evidence>
<dbReference type="OrthoDB" id="21416at2759"/>
<feature type="repeat" description="ANK" evidence="3">
    <location>
        <begin position="1489"/>
        <end position="1531"/>
    </location>
</feature>
<dbReference type="PROSITE" id="PS50297">
    <property type="entry name" value="ANK_REP_REGION"/>
    <property type="match status" value="7"/>
</dbReference>
<dbReference type="Gene3D" id="1.25.40.20">
    <property type="entry name" value="Ankyrin repeat-containing domain"/>
    <property type="match status" value="10"/>
</dbReference>
<name>A0A2J5I1H0_9EURO</name>
<dbReference type="EMBL" id="KZ559518">
    <property type="protein sequence ID" value="PLN83593.1"/>
    <property type="molecule type" value="Genomic_DNA"/>
</dbReference>
<reference evidence="6" key="1">
    <citation type="submission" date="2017-12" db="EMBL/GenBank/DDBJ databases">
        <authorList>
            <consortium name="DOE Joint Genome Institute"/>
            <person name="Mondo S.J."/>
            <person name="Kjaerbolling I."/>
            <person name="Vesth T.C."/>
            <person name="Frisvad J.C."/>
            <person name="Nybo J.L."/>
            <person name="Theobald S."/>
            <person name="Kuo A."/>
            <person name="Bowyer P."/>
            <person name="Matsuda Y."/>
            <person name="Lyhne E.K."/>
            <person name="Kogle M.E."/>
            <person name="Clum A."/>
            <person name="Lipzen A."/>
            <person name="Salamov A."/>
            <person name="Ngan C.Y."/>
            <person name="Daum C."/>
            <person name="Chiniquy J."/>
            <person name="Barry K."/>
            <person name="LaButti K."/>
            <person name="Haridas S."/>
            <person name="Simmons B.A."/>
            <person name="Magnuson J.K."/>
            <person name="Mortensen U.H."/>
            <person name="Larsen T.O."/>
            <person name="Grigoriev I.V."/>
            <person name="Baker S.E."/>
            <person name="Andersen M.R."/>
            <person name="Nordberg H.P."/>
            <person name="Cantor M.N."/>
            <person name="Hua S.X."/>
        </authorList>
    </citation>
    <scope>NUCLEOTIDE SEQUENCE [LARGE SCALE GENOMIC DNA]</scope>
    <source>
        <strain evidence="6">IBT 19404</strain>
    </source>
</reference>
<dbReference type="Pfam" id="PF24883">
    <property type="entry name" value="NPHP3_N"/>
    <property type="match status" value="1"/>
</dbReference>
<proteinExistence type="predicted"/>
<feature type="repeat" description="ANK" evidence="3">
    <location>
        <begin position="726"/>
        <end position="762"/>
    </location>
</feature>
<dbReference type="InterPro" id="IPR036770">
    <property type="entry name" value="Ankyrin_rpt-contain_sf"/>
</dbReference>
<dbReference type="InterPro" id="IPR051165">
    <property type="entry name" value="Multifunctional_ANK_Repeat"/>
</dbReference>
<feature type="repeat" description="ANK" evidence="3">
    <location>
        <begin position="582"/>
        <end position="614"/>
    </location>
</feature>
<evidence type="ECO:0000313" key="6">
    <source>
        <dbReference type="Proteomes" id="UP000235023"/>
    </source>
</evidence>
<keyword evidence="6" id="KW-1185">Reference proteome</keyword>
<feature type="repeat" description="ANK" evidence="3">
    <location>
        <begin position="516"/>
        <end position="548"/>
    </location>
</feature>
<evidence type="ECO:0000256" key="2">
    <source>
        <dbReference type="ARBA" id="ARBA00023043"/>
    </source>
</evidence>
<sequence length="1971" mass="217409">MDVDTSDYVLVSSRALSGEKPETIHSPASEYQKHLNSHVSGTGQWILDTDQYRRWFEGGDQGALWIRGIPGSGKSVVAASLVRKLQAQAECPVLFFFFREIIMSNRTPQALLRDFARGLLPRCPSLQSDLRLLMEEHPEVEPVPFDKLWRCVSSGLAVMPKVYCVVDALDEMENGHDNFIGTLIDIANQHPGSIKLILTSRQLLFLENHFKGTSGLIDLRLDRQNVDSDIATYITYRLNASQPPVSPGNASAIKEAICSKGKGLFLYARLMMEQLLAQPQDIMSQLADLPDGLGNMYTDILRESAVRSGTNRHFQLLVLQWITHSVRPLRLLELATAIECLPDRGGLGPDQDAKASVQSSCGPLLELCEDGVLQIIHHSLTEFLRDPELSHARRLGPQAGMQSIDSSVIHGHIASTCIDYILTVCASSSNATAKEDDSQYDESFPGKQKETFRRFPFLRYAAKFWPSHASRAHASRATDANQTLFAKMEKILSPEKGEFEFWKGAFLDRHHQVVDYSTRPLHLAAFYGLDGYIEKVIPHGTDVNMADVSGRTPLVYAAMQNQANVVRTLLRYGARHDIADNSGMTPLHYAAQNNHVESLRVLLEGGADPLAAKSKENDRFNPRWNESTIGETALVYACRYGHVETLLELQKYVQSHNFRNGPIHWAAEADPQVKSAINDRNVDGNTPLYLAAYKYQNAHMSSCDTRSRRNSERTVPTRLRTTKPQRCYTPLHGWAHLSGFDSHPKVVRLLVAAGCNVNARDHSGRTALFVLKDIKNYRSKENYRAVAIISVLFTHGADASVVDHEGHSVLHLLDNRIVTESVLRLLIEAGSDINAKRKADERTLLMIQTVDRFSDLDLKPFHMFGADFDAQDADGNTAAHLAAQGAMRYSRHAQSWVTIANPNLRNNTGQTVLHSLLCGSRVDDPELISSMMEKGFSLESQDYRGRTALLTFLDGQRWSDSSEVLLRSLLGLGANPRATDYQGKSALHLIAASVVSFIDAGRADVKKKKDWMKQLLDAGADLHAVDHAGNTVLHDSMMWRESWRMAQSSVHAAVELGIPTQACNYQGRNILHLAALTDDGVKSNKRDGKDAMATRLGFALQAHIGLDINGSDYEGITPLHLAAIVSEQNTKRLVRSGADVRRRTYSGETSLHYAAKACQSNIVGYLLELYQGDMSLVNAQSLAGRTALHEAARSGRHESVKLLLDAGADPTVGDARGRSALHAAGEFDARISYSSEGSRPEEGNTKKNSLQQMGVIIETEDGSRNIREVVRLLRNAGADPAQLDNDEYTPTEVALMHGIPALVEELAPTMKALYSRSDEDSLSPVDPLGEFLCSSSPSTLRWVDDFPVPQNHRQLLERAISTGNELLVENLVRSKRLRLIEDDGTSALCFAARWGCVSMMRRLVPYASDLNSCSPPLLIVAAKRRLPNTEMIKLLIECGVDPNAQDVDEKYLHGVTATHILARGEHWWNAGGLAFLLDAGGDTEVKTLDGKTPLHIALETGESQDSLGRVWSGRTLEVLVRHGADVNATTSEGVTPLHTALSRKKDGDTLRLLLSSGADPSLGDPPAIFSALRAYDPSALKILLQAGIDPNLVHKPHGTKRQPKKVEEQTPLELAASPFRTIQLHWTDIIAAHEECVSLLLDHGANPNLPLCNGLSTPLHEICSLNGLIKPIIQGGFDLEQRDADGRTPLHRACIRSCGYHFDLSIAKEYASLQLVDSGVNVHATDDTGSTALHYAAQYGMVSTVKALLQALASPTVKNHAGFTPFYYALLNPRCDIINALLDAGANPLERGPDGRTALHFIAPCLMEYDYTKRPTKSLWDDEEEDEDEDNDENEDNLTRFGRLYRRLVASGCDRFARDKDGNTPLFAYVATVKVYHEDVETPLPPTAADMNALFAEHDVQARNNKGETLLHVVAQRDDLDNALVDAPVIFTALVERGLSPWTEDEQGATALDVAAAFEQDEILALYARDE</sequence>
<gene>
    <name evidence="5" type="ORF">BDW42DRAFT_200075</name>
</gene>
<dbReference type="PROSITE" id="PS50088">
    <property type="entry name" value="ANK_REPEAT"/>
    <property type="match status" value="9"/>
</dbReference>
<dbReference type="SMART" id="SM00248">
    <property type="entry name" value="ANK"/>
    <property type="match status" value="24"/>
</dbReference>
<dbReference type="InterPro" id="IPR056884">
    <property type="entry name" value="NPHP3-like_N"/>
</dbReference>
<dbReference type="PRINTS" id="PR01415">
    <property type="entry name" value="ANKYRIN"/>
</dbReference>
<keyword evidence="2 3" id="KW-0040">ANK repeat</keyword>
<dbReference type="SUPFAM" id="SSF48403">
    <property type="entry name" value="Ankyrin repeat"/>
    <property type="match status" value="4"/>
</dbReference>
<protein>
    <submittedName>
        <fullName evidence="5">Ankyrin repeat-containing domain protein</fullName>
    </submittedName>
</protein>
<feature type="domain" description="Nephrocystin 3-like N-terminal" evidence="4">
    <location>
        <begin position="41"/>
        <end position="201"/>
    </location>
</feature>
<feature type="repeat" description="ANK" evidence="3">
    <location>
        <begin position="805"/>
        <end position="838"/>
    </location>
</feature>
<dbReference type="SUPFAM" id="SSF52540">
    <property type="entry name" value="P-loop containing nucleoside triphosphate hydrolases"/>
    <property type="match status" value="1"/>
</dbReference>
<dbReference type="InterPro" id="IPR002110">
    <property type="entry name" value="Ankyrin_rpt"/>
</dbReference>
<keyword evidence="1" id="KW-0677">Repeat</keyword>
<dbReference type="Pfam" id="PF12796">
    <property type="entry name" value="Ank_2"/>
    <property type="match status" value="5"/>
</dbReference>
<evidence type="ECO:0000259" key="4">
    <source>
        <dbReference type="Pfam" id="PF24883"/>
    </source>
</evidence>
<evidence type="ECO:0000256" key="1">
    <source>
        <dbReference type="ARBA" id="ARBA00022737"/>
    </source>
</evidence>
<feature type="repeat" description="ANK" evidence="3">
    <location>
        <begin position="549"/>
        <end position="581"/>
    </location>
</feature>
<dbReference type="PANTHER" id="PTHR24123">
    <property type="entry name" value="ANKYRIN REPEAT-CONTAINING"/>
    <property type="match status" value="1"/>
</dbReference>
<dbReference type="Proteomes" id="UP000235023">
    <property type="component" value="Unassembled WGS sequence"/>
</dbReference>
<feature type="repeat" description="ANK" evidence="3">
    <location>
        <begin position="1532"/>
        <end position="1565"/>
    </location>
</feature>
<dbReference type="Pfam" id="PF00023">
    <property type="entry name" value="Ank"/>
    <property type="match status" value="2"/>
</dbReference>
<organism evidence="5 6">
    <name type="scientific">Aspergillus taichungensis</name>
    <dbReference type="NCBI Taxonomy" id="482145"/>
    <lineage>
        <taxon>Eukaryota</taxon>
        <taxon>Fungi</taxon>
        <taxon>Dikarya</taxon>
        <taxon>Ascomycota</taxon>
        <taxon>Pezizomycotina</taxon>
        <taxon>Eurotiomycetes</taxon>
        <taxon>Eurotiomycetidae</taxon>
        <taxon>Eurotiales</taxon>
        <taxon>Aspergillaceae</taxon>
        <taxon>Aspergillus</taxon>
        <taxon>Aspergillus subgen. Circumdati</taxon>
    </lineage>
</organism>
<accession>A0A2J5I1H0</accession>